<evidence type="ECO:0000256" key="1">
    <source>
        <dbReference type="ARBA" id="ARBA00022679"/>
    </source>
</evidence>
<evidence type="ECO:0000256" key="3">
    <source>
        <dbReference type="ARBA" id="ARBA00023012"/>
    </source>
</evidence>
<dbReference type="RefSeq" id="WP_375063521.1">
    <property type="nucleotide sequence ID" value="NZ_JBHGBT010000012.1"/>
</dbReference>
<feature type="region of interest" description="Disordered" evidence="4">
    <location>
        <begin position="382"/>
        <end position="491"/>
    </location>
</feature>
<dbReference type="EMBL" id="JBHGBT010000012">
    <property type="protein sequence ID" value="MFB4195571.1"/>
    <property type="molecule type" value="Genomic_DNA"/>
</dbReference>
<dbReference type="Proteomes" id="UP001577267">
    <property type="component" value="Unassembled WGS sequence"/>
</dbReference>
<feature type="domain" description="Histidine kinase/HSP90-like ATPase" evidence="5">
    <location>
        <begin position="316"/>
        <end position="400"/>
    </location>
</feature>
<organism evidence="6 7">
    <name type="scientific">Streptomyces carpaticus</name>
    <dbReference type="NCBI Taxonomy" id="285558"/>
    <lineage>
        <taxon>Bacteria</taxon>
        <taxon>Bacillati</taxon>
        <taxon>Actinomycetota</taxon>
        <taxon>Actinomycetes</taxon>
        <taxon>Kitasatosporales</taxon>
        <taxon>Streptomycetaceae</taxon>
        <taxon>Streptomyces</taxon>
    </lineage>
</organism>
<keyword evidence="7" id="KW-1185">Reference proteome</keyword>
<dbReference type="Pfam" id="PF02518">
    <property type="entry name" value="HATPase_c"/>
    <property type="match status" value="1"/>
</dbReference>
<evidence type="ECO:0000256" key="2">
    <source>
        <dbReference type="ARBA" id="ARBA00022777"/>
    </source>
</evidence>
<protein>
    <submittedName>
        <fullName evidence="6">Sensor histidine kinase</fullName>
    </submittedName>
</protein>
<keyword evidence="1" id="KW-0808">Transferase</keyword>
<evidence type="ECO:0000259" key="5">
    <source>
        <dbReference type="Pfam" id="PF02518"/>
    </source>
</evidence>
<proteinExistence type="predicted"/>
<comment type="caution">
    <text evidence="6">The sequence shown here is derived from an EMBL/GenBank/DDBJ whole genome shotgun (WGS) entry which is preliminary data.</text>
</comment>
<feature type="compositionally biased region" description="Low complexity" evidence="4">
    <location>
        <begin position="468"/>
        <end position="486"/>
    </location>
</feature>
<dbReference type="CDD" id="cd16917">
    <property type="entry name" value="HATPase_UhpB-NarQ-NarX-like"/>
    <property type="match status" value="1"/>
</dbReference>
<dbReference type="InterPro" id="IPR036890">
    <property type="entry name" value="HATPase_C_sf"/>
</dbReference>
<evidence type="ECO:0000256" key="4">
    <source>
        <dbReference type="SAM" id="MobiDB-lite"/>
    </source>
</evidence>
<gene>
    <name evidence="6" type="ORF">ACE11A_14545</name>
</gene>
<dbReference type="InterPro" id="IPR050482">
    <property type="entry name" value="Sensor_HK_TwoCompSys"/>
</dbReference>
<keyword evidence="2 6" id="KW-0418">Kinase</keyword>
<dbReference type="GO" id="GO:0016301">
    <property type="term" value="F:kinase activity"/>
    <property type="evidence" value="ECO:0007669"/>
    <property type="project" value="UniProtKB-KW"/>
</dbReference>
<evidence type="ECO:0000313" key="7">
    <source>
        <dbReference type="Proteomes" id="UP001577267"/>
    </source>
</evidence>
<dbReference type="PANTHER" id="PTHR24421">
    <property type="entry name" value="NITRATE/NITRITE SENSOR PROTEIN NARX-RELATED"/>
    <property type="match status" value="1"/>
</dbReference>
<reference evidence="6 7" key="1">
    <citation type="submission" date="2024-09" db="EMBL/GenBank/DDBJ databases">
        <title>Draft genome sequence of multifaceted antimicrobials producing Streptomyces sp. strain FH1.</title>
        <authorList>
            <person name="Hassan F."/>
            <person name="Ali H."/>
            <person name="Hassan N."/>
            <person name="Nawaz A."/>
        </authorList>
    </citation>
    <scope>NUCLEOTIDE SEQUENCE [LARGE SCALE GENOMIC DNA]</scope>
    <source>
        <strain evidence="6 7">FH1</strain>
    </source>
</reference>
<dbReference type="InterPro" id="IPR003594">
    <property type="entry name" value="HATPase_dom"/>
</dbReference>
<feature type="region of interest" description="Disordered" evidence="4">
    <location>
        <begin position="240"/>
        <end position="280"/>
    </location>
</feature>
<dbReference type="Gene3D" id="3.30.565.10">
    <property type="entry name" value="Histidine kinase-like ATPase, C-terminal domain"/>
    <property type="match status" value="1"/>
</dbReference>
<evidence type="ECO:0000313" key="6">
    <source>
        <dbReference type="EMBL" id="MFB4195571.1"/>
    </source>
</evidence>
<keyword evidence="3" id="KW-0902">Two-component regulatory system</keyword>
<name>A0ABV4ZN61_9ACTN</name>
<accession>A0ABV4ZN61</accession>
<feature type="compositionally biased region" description="Basic and acidic residues" evidence="4">
    <location>
        <begin position="434"/>
        <end position="445"/>
    </location>
</feature>
<sequence length="853" mass="86351">MILSTGAAETAFTAVCAAWAVRLRALVMCCCALLGVAAPPAGYPVATGAAVLAVVWSGVHAAAARRAPSSRPLAVADLGVLCALCLSQGAVPPASSAWVPVAVGVAVAGAQLTPSRASGAVLAAVTAGAGAAGVLLGRPDAGWPAVAQAGWLLVQALAAGVLYETVLRRCRERDAAEAAAGEERLRREVAEARHRAERRFLAMLHDTSCATLLLASAPGPGVDPRDLRAQAVRDLARLGAAPDGSAAGAGGEAGETGERTGSGAAGDVRGTDELTPDPGTPLAAALAAELRGPRLRVTSALDPGLGSVPSPAAQALCGAVGEALRNTARHAGVSTARLRAVRDGSGVTVTVTDDGIGFDPDRVPAGRRGLSHSVTERMTLAGGTAHVSSRSGRGTEIRLHYAPPEDGPDETPGPPVRPRRADTAGGGQGTADNAGRRKETADAPRRSPRHGKPVARPAGQRAAGGGETTAPAGRGPARGTRAPGAGRRPHPTGSGVIAALCLGLALPVLLHHLPPHPAPGPEPLLLALLLATWLPALLTRTGPGRAGAAAPAPALFLTAAVLLPLSGGGHPADGAFGALLTAGWPALLLLPDRGRPALLCGAVAHLAHAGAQLWPAGVPDHRPVAGLVLGALALLALQLGCAALGLLLRDHLAATRDGAARRWCAHRRALISAQLRTDRLARRAALSRTTVPLLAALADGRLDTADPDVRHRCAVEAARLRRLFAESDNATDPLVHELMACAEVAERRGASVTWAVRGAPVPLPGPVRRALTEPALIALALTRRTARVTVVRDPLEVRVAVVTDHTGEPPAVPPLPDGTAGHRTGVTVLAGDGRLWLEAVCPVHSSSSETSPS</sequence>
<dbReference type="SUPFAM" id="SSF55874">
    <property type="entry name" value="ATPase domain of HSP90 chaperone/DNA topoisomerase II/histidine kinase"/>
    <property type="match status" value="1"/>
</dbReference>